<feature type="domain" description="PcRGLX/YetA-like N-terminal RIFT barrel" evidence="2">
    <location>
        <begin position="2"/>
        <end position="45"/>
    </location>
</feature>
<dbReference type="InterPro" id="IPR048330">
    <property type="entry name" value="PcRGLX/YetA_2nd"/>
</dbReference>
<proteinExistence type="predicted"/>
<dbReference type="Pfam" id="PF19501">
    <property type="entry name" value="PcRGLX_1st"/>
    <property type="match status" value="1"/>
</dbReference>
<dbReference type="InterPro" id="IPR048329">
    <property type="entry name" value="PcRGLX_1st"/>
</dbReference>
<feature type="domain" description="PcRGLX/YetA-like C-terminal alpha/alpha toroid" evidence="4">
    <location>
        <begin position="440"/>
        <end position="550"/>
    </location>
</feature>
<evidence type="ECO:0000259" key="3">
    <source>
        <dbReference type="Pfam" id="PF21345"/>
    </source>
</evidence>
<dbReference type="AlphaFoldDB" id="A0A9X2THI0"/>
<dbReference type="Pfam" id="PF21346">
    <property type="entry name" value="PcRGLX_3rd"/>
    <property type="match status" value="1"/>
</dbReference>
<protein>
    <recommendedName>
        <fullName evidence="7">Tat pathway signal sequence domain protein</fullName>
    </recommendedName>
</protein>
<evidence type="ECO:0000256" key="1">
    <source>
        <dbReference type="SAM" id="MobiDB-lite"/>
    </source>
</evidence>
<feature type="region of interest" description="Disordered" evidence="1">
    <location>
        <begin position="275"/>
        <end position="318"/>
    </location>
</feature>
<dbReference type="Pfam" id="PF21345">
    <property type="entry name" value="PcRGLX_2nd"/>
    <property type="match status" value="2"/>
</dbReference>
<evidence type="ECO:0000313" key="5">
    <source>
        <dbReference type="EMBL" id="MCS3679262.1"/>
    </source>
</evidence>
<dbReference type="InterPro" id="IPR045793">
    <property type="entry name" value="PcRGLX/YetA-like"/>
</dbReference>
<name>A0A9X2THI0_9BACT</name>
<accession>A0A9X2THI0</accession>
<evidence type="ECO:0000259" key="4">
    <source>
        <dbReference type="Pfam" id="PF21346"/>
    </source>
</evidence>
<organism evidence="5 6">
    <name type="scientific">Salinibacter ruber</name>
    <dbReference type="NCBI Taxonomy" id="146919"/>
    <lineage>
        <taxon>Bacteria</taxon>
        <taxon>Pseudomonadati</taxon>
        <taxon>Rhodothermota</taxon>
        <taxon>Rhodothermia</taxon>
        <taxon>Rhodothermales</taxon>
        <taxon>Salinibacteraceae</taxon>
        <taxon>Salinibacter</taxon>
    </lineage>
</organism>
<feature type="compositionally biased region" description="Polar residues" evidence="1">
    <location>
        <begin position="294"/>
        <end position="316"/>
    </location>
</feature>
<feature type="domain" description="PcRGLX/YetA-like central beta-sandwich" evidence="3">
    <location>
        <begin position="160"/>
        <end position="213"/>
    </location>
</feature>
<sequence length="848" mass="96431">MGIPFPKGELQSPDHVRLLRADGTEIPSQVTTVNTWAPADSSIKWIWVFFFTEDTDTYRLEYGPDVKRAPITGERIKFINNQRSTGFAEISTGPLRFRVSKQRSGGFLDAVQFDDEGNGFEPRDTVATGPQGRGSYLDLLDAAGIDSSRAVITQTYKEKGSGPLHAILRIEGKYRYSGEENNPAPFVTRIHAYAGKPYLRVLHTITYTGEPDQHPPIDGQHAQIATSAESIVNEDSLAGDPRWTRPDDRIAGTGLTLDYEFSGPLTYRTEYQSGDWWAPGEPQPVRRSVDASELSLTQTGPDSSHTPPIPNSSPTERISGFSARVTADGRDQVNATRAPGWIDVTGEQRGVAVGIRHFTEEYPKQLTLDTGDRQVRAYVWSEEAEPMSFERWSSEKDGGMVGNFAQGLTKTTELVYRFHDAGTDPADIERSIDHVLDPAVAHAPPSWYTESRVYGRMAPRSDEYAAFERSMDYNFQWWLYNQEWEPWYGIFTHGDGKNYFFRNDWYEWSNNEPAMDYMWWMQFMRTGEPDYYRTAEAMSRHTMDVDNTHWPTGPEYRGDTNAALDWWEAKEAPSGSPYVGMGRRHGNQQWTAMLSAHVWTAGWIASYYLDGYHRGLEVAKKTGDYYQRRIFGKHGLTGRRLYLSVWNLVELYDATKDPSIRQELDDRVSRMLRLQRQQGGNLIIDRYGYSQVYAARGLDKYQQLTGDTDVQNALVRHARWVRDNPPLNHEMESYYSSISTLMMGYQLSGEASLYHAAYDRAKELRVDPLSPPFDEVENQGELKGALDAVDRTPKARGAPNRRPIWSITHGLRIFGWTHAYNIPYLTYWLEKEGPPSPPSDGSSSQAKK</sequence>
<dbReference type="Proteomes" id="UP001155027">
    <property type="component" value="Unassembled WGS sequence"/>
</dbReference>
<feature type="domain" description="PcRGLX/YetA-like central beta-sandwich" evidence="3">
    <location>
        <begin position="334"/>
        <end position="396"/>
    </location>
</feature>
<dbReference type="EMBL" id="JANUAU010000015">
    <property type="protein sequence ID" value="MCS3679262.1"/>
    <property type="molecule type" value="Genomic_DNA"/>
</dbReference>
<gene>
    <name evidence="5" type="ORF">GGP71_003211</name>
</gene>
<evidence type="ECO:0000259" key="2">
    <source>
        <dbReference type="Pfam" id="PF19501"/>
    </source>
</evidence>
<dbReference type="PANTHER" id="PTHR40081:SF1">
    <property type="entry name" value="TAT PATHWAY SIGNAL SEQUENCE DOMAIN PROTEIN"/>
    <property type="match status" value="1"/>
</dbReference>
<dbReference type="PANTHER" id="PTHR40081">
    <property type="entry name" value="CONCANAVALIN A-LIKE LECTIN/GLUCANASE"/>
    <property type="match status" value="1"/>
</dbReference>
<reference evidence="5" key="1">
    <citation type="submission" date="2022-08" db="EMBL/GenBank/DDBJ databases">
        <title>Genomic Encyclopedia of Type Strains, Phase V (KMG-V): Genome sequencing to study the core and pangenomes of soil and plant-associated prokaryotes.</title>
        <authorList>
            <person name="Whitman W."/>
        </authorList>
    </citation>
    <scope>NUCLEOTIDE SEQUENCE</scope>
    <source>
        <strain evidence="5">0</strain>
    </source>
</reference>
<evidence type="ECO:0000313" key="6">
    <source>
        <dbReference type="Proteomes" id="UP001155027"/>
    </source>
</evidence>
<evidence type="ECO:0008006" key="7">
    <source>
        <dbReference type="Google" id="ProtNLM"/>
    </source>
</evidence>
<comment type="caution">
    <text evidence="5">The sequence shown here is derived from an EMBL/GenBank/DDBJ whole genome shotgun (WGS) entry which is preliminary data.</text>
</comment>
<dbReference type="InterPro" id="IPR048331">
    <property type="entry name" value="PcRGLX/YetA_3rd"/>
</dbReference>